<dbReference type="RefSeq" id="WP_337316996.1">
    <property type="nucleotide sequence ID" value="NZ_JBBDGN010000001.1"/>
</dbReference>
<protein>
    <submittedName>
        <fullName evidence="2">Uncharacterized protein</fullName>
    </submittedName>
</protein>
<dbReference type="EMBL" id="JBBDGN010000001">
    <property type="protein sequence ID" value="MEJ1090538.1"/>
    <property type="molecule type" value="Genomic_DNA"/>
</dbReference>
<keyword evidence="3" id="KW-1185">Reference proteome</keyword>
<proteinExistence type="predicted"/>
<organism evidence="2 3">
    <name type="scientific">Microbacterium istanbulense</name>
    <dbReference type="NCBI Taxonomy" id="3122049"/>
    <lineage>
        <taxon>Bacteria</taxon>
        <taxon>Bacillati</taxon>
        <taxon>Actinomycetota</taxon>
        <taxon>Actinomycetes</taxon>
        <taxon>Micrococcales</taxon>
        <taxon>Microbacteriaceae</taxon>
        <taxon>Microbacterium</taxon>
    </lineage>
</organism>
<reference evidence="2 3" key="1">
    <citation type="submission" date="2024-02" db="EMBL/GenBank/DDBJ databases">
        <authorList>
            <person name="Saticioglu I.B."/>
        </authorList>
    </citation>
    <scope>NUCLEOTIDE SEQUENCE [LARGE SCALE GENOMIC DNA]</scope>
    <source>
        <strain evidence="2 3">Mu-43</strain>
    </source>
</reference>
<gene>
    <name evidence="2" type="ORF">WDU93_02440</name>
</gene>
<dbReference type="Proteomes" id="UP001366085">
    <property type="component" value="Unassembled WGS sequence"/>
</dbReference>
<comment type="caution">
    <text evidence="2">The sequence shown here is derived from an EMBL/GenBank/DDBJ whole genome shotgun (WGS) entry which is preliminary data.</text>
</comment>
<keyword evidence="1" id="KW-1133">Transmembrane helix</keyword>
<sequence>MPEAQRGNRRQARLSSDLTILAVIGILLAAALTAGGQAVYQQFYGPSAFVGRYLELLSDGRAADALQIPGVAVDSAVLEQTGLDPTASEALLRHAALAPLDDVEIIGEKQDGDVVTVTADYSAGGVSGTTSFLVVQDGWMGVVPNWRFAASPLAEIDLTLRGADQFSVNGFEIDRRQVSVDGMDAKADDPLPLLVFTPGVYSVTVDTAISSTPGLSVLADSPLARTPVQVQAEPTAEFIKVVQDRVTEFLTACATQEVLQPTACPFGYEVQNRVVSTPKWSIERHPKVSVVPDGEHWAIPATTAVARIQVDIMSLFDGHVDKVTEDVPFRVDGTITILADGSASIMVGSPDADLD</sequence>
<feature type="transmembrane region" description="Helical" evidence="1">
    <location>
        <begin position="20"/>
        <end position="40"/>
    </location>
</feature>
<accession>A0ABU8LGS8</accession>
<keyword evidence="1" id="KW-0812">Transmembrane</keyword>
<keyword evidence="1" id="KW-0472">Membrane</keyword>
<evidence type="ECO:0000313" key="2">
    <source>
        <dbReference type="EMBL" id="MEJ1090538.1"/>
    </source>
</evidence>
<evidence type="ECO:0000256" key="1">
    <source>
        <dbReference type="SAM" id="Phobius"/>
    </source>
</evidence>
<evidence type="ECO:0000313" key="3">
    <source>
        <dbReference type="Proteomes" id="UP001366085"/>
    </source>
</evidence>
<name>A0ABU8LGS8_9MICO</name>